<keyword evidence="2 3" id="KW-0040">ANK repeat</keyword>
<keyword evidence="4" id="KW-0479">Metal-binding</keyword>
<keyword evidence="1" id="KW-0677">Repeat</keyword>
<keyword evidence="9" id="KW-1185">Reference proteome</keyword>
<dbReference type="AlphaFoldDB" id="A0A7J6L478"/>
<evidence type="ECO:0000313" key="8">
    <source>
        <dbReference type="EMBL" id="KAF4653546.1"/>
    </source>
</evidence>
<reference evidence="8 9" key="1">
    <citation type="submission" date="2020-04" db="EMBL/GenBank/DDBJ databases">
        <title>Perkinsus chesapeaki whole genome sequence.</title>
        <authorList>
            <person name="Bogema D.R."/>
        </authorList>
    </citation>
    <scope>NUCLEOTIDE SEQUENCE [LARGE SCALE GENOMIC DNA]</scope>
    <source>
        <strain evidence="8">ATCC PRA-425</strain>
    </source>
</reference>
<dbReference type="EMBL" id="JAAPAO010000810">
    <property type="protein sequence ID" value="KAF4653546.1"/>
    <property type="molecule type" value="Genomic_DNA"/>
</dbReference>
<dbReference type="PROSITE" id="PS50297">
    <property type="entry name" value="ANK_REP_REGION"/>
    <property type="match status" value="2"/>
</dbReference>
<dbReference type="SUPFAM" id="SSF48403">
    <property type="entry name" value="Ankyrin repeat"/>
    <property type="match status" value="1"/>
</dbReference>
<feature type="coiled-coil region" evidence="5">
    <location>
        <begin position="141"/>
        <end position="250"/>
    </location>
</feature>
<dbReference type="InterPro" id="IPR001562">
    <property type="entry name" value="Znf_Btk_motif"/>
</dbReference>
<evidence type="ECO:0000256" key="2">
    <source>
        <dbReference type="ARBA" id="ARBA00023043"/>
    </source>
</evidence>
<dbReference type="Pfam" id="PF12796">
    <property type="entry name" value="Ank_2"/>
    <property type="match status" value="3"/>
</dbReference>
<name>A0A7J6L478_PERCH</name>
<feature type="domain" description="CCHC-type" evidence="7">
    <location>
        <begin position="343"/>
        <end position="359"/>
    </location>
</feature>
<evidence type="ECO:0000259" key="7">
    <source>
        <dbReference type="PROSITE" id="PS50158"/>
    </source>
</evidence>
<evidence type="ECO:0000256" key="3">
    <source>
        <dbReference type="PROSITE-ProRule" id="PRU00023"/>
    </source>
</evidence>
<dbReference type="SUPFAM" id="SSF57756">
    <property type="entry name" value="Retrovirus zinc finger-like domains"/>
    <property type="match status" value="1"/>
</dbReference>
<dbReference type="InterPro" id="IPR001878">
    <property type="entry name" value="Znf_CCHC"/>
</dbReference>
<dbReference type="InterPro" id="IPR002110">
    <property type="entry name" value="Ankyrin_rpt"/>
</dbReference>
<comment type="caution">
    <text evidence="8">The sequence shown here is derived from an EMBL/GenBank/DDBJ whole genome shotgun (WGS) entry which is preliminary data.</text>
</comment>
<dbReference type="GO" id="GO:0008270">
    <property type="term" value="F:zinc ion binding"/>
    <property type="evidence" value="ECO:0007669"/>
    <property type="project" value="UniProtKB-KW"/>
</dbReference>
<feature type="compositionally biased region" description="Polar residues" evidence="6">
    <location>
        <begin position="465"/>
        <end position="480"/>
    </location>
</feature>
<keyword evidence="5" id="KW-0175">Coiled coil</keyword>
<dbReference type="PANTHER" id="PTHR24198:SF165">
    <property type="entry name" value="ANKYRIN REPEAT-CONTAINING PROTEIN-RELATED"/>
    <property type="match status" value="1"/>
</dbReference>
<evidence type="ECO:0000256" key="6">
    <source>
        <dbReference type="SAM" id="MobiDB-lite"/>
    </source>
</evidence>
<feature type="non-terminal residue" evidence="8">
    <location>
        <position position="983"/>
    </location>
</feature>
<dbReference type="OrthoDB" id="449302at2759"/>
<gene>
    <name evidence="8" type="ORF">FOL47_010471</name>
</gene>
<feature type="repeat" description="ANK" evidence="3">
    <location>
        <begin position="765"/>
        <end position="797"/>
    </location>
</feature>
<evidence type="ECO:0000256" key="4">
    <source>
        <dbReference type="PROSITE-ProRule" id="PRU00432"/>
    </source>
</evidence>
<organism evidence="8 9">
    <name type="scientific">Perkinsus chesapeaki</name>
    <name type="common">Clam parasite</name>
    <name type="synonym">Perkinsus andrewsi</name>
    <dbReference type="NCBI Taxonomy" id="330153"/>
    <lineage>
        <taxon>Eukaryota</taxon>
        <taxon>Sar</taxon>
        <taxon>Alveolata</taxon>
        <taxon>Perkinsozoa</taxon>
        <taxon>Perkinsea</taxon>
        <taxon>Perkinsida</taxon>
        <taxon>Perkinsidae</taxon>
        <taxon>Perkinsus</taxon>
    </lineage>
</organism>
<dbReference type="InterPro" id="IPR036770">
    <property type="entry name" value="Ankyrin_rpt-contain_sf"/>
</dbReference>
<sequence>MKEKYTASRKKVQAASREMRLMKFNSEAYREKSEELEAECRGLRSQLEDMTQEMKKTAEASAKLSKKLFDTEREVESLSRRLLEKDNLGNMAKLQAEVLGEQVRALHKAAQELGGVKECQDRLRHVEEMAAIRVSQITEFKDELEIETARVVDERNALQEKVEELTASQDRLSLARARLQTELEEQKKKATAQMIDLFEEKNAIRKERDKMEKKTKVRSHTEGAAKVEGCWDLQEDRDKLRQRLRKYHARRRLFEMEHRTCKNCNKEYMESVNFNWSCRTHQSEFGGEMWWCCGKSGKDATGCKFAKHESKDDEEDYDDLLDADENGDGKEGGKKKKSMQNVKCFSCKEMGHKSEMCPRDPNLRSFTGGFMPTKELRRIEILQTAAATGGGRRGGITAIDPGNQKEEYSSEQVVKIVNNHLGYQAVELISEEHELRLFEELRSGLDTKVNERKDALGVKDDVADTDSSSGFSDDISTTRAQGPDEARSQTSAGVGEANPSATGGNPLWRAALEDDAESLQSLVIGDRFDESEWPSTHREEIAAILNARNRTGDTLLIFSAKHSSRKCVQVLTRMRCDVDARDSNGRTAFLIACARNNIDVAKHLFHCAACDPDIADERGFTGFALALLFGHVEIVRWWLTRVSRCTATDDIPSLLGPKTWKPFLLAVHLKNIELVKTIAKFVGKGSINGKDTDGRSALYLAASNGDLDMAKCILALGADKTQMADSTANGMTPLWIAACGGHSSFVSWLLKSISSDSAVNQVDSRGATPLYIAVENGHLEVVEILLEHGADVNRTPYQTCSPTVRACVEGNLVMLQALMKTGKVHRNDRMMMDAARFNGHDEVLIWIQATRGYFAALHYARELTFDQVLACLRGSDPRQSDILARIPTSKSGLLGLSPLALAQQCDGSLLDDEKMEIIRRAAGSWSPRTHWLFDSEARKFAVLLARVGRRLACIKAQPTVPEEGRFYLPYDVWSMYIMPMAVS</sequence>
<evidence type="ECO:0000256" key="1">
    <source>
        <dbReference type="ARBA" id="ARBA00022737"/>
    </source>
</evidence>
<feature type="repeat" description="ANK" evidence="3">
    <location>
        <begin position="693"/>
        <end position="725"/>
    </location>
</feature>
<feature type="region of interest" description="Disordered" evidence="6">
    <location>
        <begin position="460"/>
        <end position="507"/>
    </location>
</feature>
<feature type="coiled-coil region" evidence="5">
    <location>
        <begin position="19"/>
        <end position="81"/>
    </location>
</feature>
<feature type="region of interest" description="Disordered" evidence="6">
    <location>
        <begin position="314"/>
        <end position="336"/>
    </location>
</feature>
<dbReference type="InterPro" id="IPR036875">
    <property type="entry name" value="Znf_CCHC_sf"/>
</dbReference>
<dbReference type="PANTHER" id="PTHR24198">
    <property type="entry name" value="ANKYRIN REPEAT AND PROTEIN KINASE DOMAIN-CONTAINING PROTEIN"/>
    <property type="match status" value="1"/>
</dbReference>
<dbReference type="PRINTS" id="PR01415">
    <property type="entry name" value="ANKYRIN"/>
</dbReference>
<evidence type="ECO:0000256" key="5">
    <source>
        <dbReference type="SAM" id="Coils"/>
    </source>
</evidence>
<feature type="compositionally biased region" description="Acidic residues" evidence="6">
    <location>
        <begin position="314"/>
        <end position="326"/>
    </location>
</feature>
<accession>A0A7J6L478</accession>
<dbReference type="Proteomes" id="UP000591131">
    <property type="component" value="Unassembled WGS sequence"/>
</dbReference>
<dbReference type="Gene3D" id="4.10.60.10">
    <property type="entry name" value="Zinc finger, CCHC-type"/>
    <property type="match status" value="1"/>
</dbReference>
<dbReference type="PROSITE" id="PS50088">
    <property type="entry name" value="ANK_REPEAT"/>
    <property type="match status" value="2"/>
</dbReference>
<dbReference type="GO" id="GO:0003676">
    <property type="term" value="F:nucleic acid binding"/>
    <property type="evidence" value="ECO:0007669"/>
    <property type="project" value="InterPro"/>
</dbReference>
<keyword evidence="4" id="KW-0863">Zinc-finger</keyword>
<dbReference type="PROSITE" id="PS51113">
    <property type="entry name" value="ZF_BTK"/>
    <property type="match status" value="1"/>
</dbReference>
<dbReference type="PROSITE" id="PS50158">
    <property type="entry name" value="ZF_CCHC"/>
    <property type="match status" value="1"/>
</dbReference>
<proteinExistence type="predicted"/>
<evidence type="ECO:0000313" key="9">
    <source>
        <dbReference type="Proteomes" id="UP000591131"/>
    </source>
</evidence>
<dbReference type="Gene3D" id="1.25.40.20">
    <property type="entry name" value="Ankyrin repeat-containing domain"/>
    <property type="match status" value="2"/>
</dbReference>
<protein>
    <recommendedName>
        <fullName evidence="7">CCHC-type domain-containing protein</fullName>
    </recommendedName>
</protein>
<dbReference type="GO" id="GO:0035556">
    <property type="term" value="P:intracellular signal transduction"/>
    <property type="evidence" value="ECO:0007669"/>
    <property type="project" value="InterPro"/>
</dbReference>
<keyword evidence="4" id="KW-0862">Zinc</keyword>
<dbReference type="SMART" id="SM00248">
    <property type="entry name" value="ANK"/>
    <property type="match status" value="8"/>
</dbReference>